<evidence type="ECO:0000313" key="2">
    <source>
        <dbReference type="Proteomes" id="UP000789901"/>
    </source>
</evidence>
<name>A0ABN7XE38_GIGMA</name>
<accession>A0ABN7XE38</accession>
<gene>
    <name evidence="1" type="ORF">GMARGA_LOCUS41494</name>
</gene>
<proteinExistence type="predicted"/>
<dbReference type="Proteomes" id="UP000789901">
    <property type="component" value="Unassembled WGS sequence"/>
</dbReference>
<feature type="non-terminal residue" evidence="1">
    <location>
        <position position="58"/>
    </location>
</feature>
<reference evidence="1 2" key="1">
    <citation type="submission" date="2021-06" db="EMBL/GenBank/DDBJ databases">
        <authorList>
            <person name="Kallberg Y."/>
            <person name="Tangrot J."/>
            <person name="Rosling A."/>
        </authorList>
    </citation>
    <scope>NUCLEOTIDE SEQUENCE [LARGE SCALE GENOMIC DNA]</scope>
    <source>
        <strain evidence="1 2">120-4 pot B 10/14</strain>
    </source>
</reference>
<sequence length="58" mass="6330">RSKVLESMALRNKIIKNIEGISRAGTAKEGIALLKDVLEKIYTSGPLDKSDILFSNIA</sequence>
<comment type="caution">
    <text evidence="1">The sequence shown here is derived from an EMBL/GenBank/DDBJ whole genome shotgun (WGS) entry which is preliminary data.</text>
</comment>
<organism evidence="1 2">
    <name type="scientific">Gigaspora margarita</name>
    <dbReference type="NCBI Taxonomy" id="4874"/>
    <lineage>
        <taxon>Eukaryota</taxon>
        <taxon>Fungi</taxon>
        <taxon>Fungi incertae sedis</taxon>
        <taxon>Mucoromycota</taxon>
        <taxon>Glomeromycotina</taxon>
        <taxon>Glomeromycetes</taxon>
        <taxon>Diversisporales</taxon>
        <taxon>Gigasporaceae</taxon>
        <taxon>Gigaspora</taxon>
    </lineage>
</organism>
<feature type="non-terminal residue" evidence="1">
    <location>
        <position position="1"/>
    </location>
</feature>
<protein>
    <submittedName>
        <fullName evidence="1">18093_t:CDS:1</fullName>
    </submittedName>
</protein>
<keyword evidence="2" id="KW-1185">Reference proteome</keyword>
<evidence type="ECO:0000313" key="1">
    <source>
        <dbReference type="EMBL" id="CAG8852673.1"/>
    </source>
</evidence>
<dbReference type="EMBL" id="CAJVQB010114959">
    <property type="protein sequence ID" value="CAG8852673.1"/>
    <property type="molecule type" value="Genomic_DNA"/>
</dbReference>